<name>A0A4Y9ZHC4_9AGAM</name>
<protein>
    <recommendedName>
        <fullName evidence="3">BTB domain-containing protein</fullName>
    </recommendedName>
</protein>
<evidence type="ECO:0000313" key="1">
    <source>
        <dbReference type="EMBL" id="TFY74146.1"/>
    </source>
</evidence>
<feature type="non-terminal residue" evidence="1">
    <location>
        <position position="108"/>
    </location>
</feature>
<evidence type="ECO:0008006" key="3">
    <source>
        <dbReference type="Google" id="ProtNLM"/>
    </source>
</evidence>
<organism evidence="1 2">
    <name type="scientific">Hericium alpestre</name>
    <dbReference type="NCBI Taxonomy" id="135208"/>
    <lineage>
        <taxon>Eukaryota</taxon>
        <taxon>Fungi</taxon>
        <taxon>Dikarya</taxon>
        <taxon>Basidiomycota</taxon>
        <taxon>Agaricomycotina</taxon>
        <taxon>Agaricomycetes</taxon>
        <taxon>Russulales</taxon>
        <taxon>Hericiaceae</taxon>
        <taxon>Hericium</taxon>
    </lineage>
</organism>
<keyword evidence="2" id="KW-1185">Reference proteome</keyword>
<accession>A0A4Y9ZHC4</accession>
<gene>
    <name evidence="1" type="ORF">EWM64_g9866</name>
</gene>
<dbReference type="AlphaFoldDB" id="A0A4Y9ZHC4"/>
<evidence type="ECO:0000313" key="2">
    <source>
        <dbReference type="Proteomes" id="UP000298061"/>
    </source>
</evidence>
<proteinExistence type="predicted"/>
<dbReference type="EMBL" id="SFCI01002269">
    <property type="protein sequence ID" value="TFY74146.1"/>
    <property type="molecule type" value="Genomic_DNA"/>
</dbReference>
<dbReference type="Proteomes" id="UP000298061">
    <property type="component" value="Unassembled WGS sequence"/>
</dbReference>
<sequence>MVGPVEAAAADIAAQINGHAAVQKHPRFWFDDGSLLVVVGSTAWRLHESFLALHSPKVQQWILDADDPWVRSVAKQTGVLPSVPVLTPPKEAGIAAADFEVFVQHMYH</sequence>
<dbReference type="OrthoDB" id="3249359at2759"/>
<reference evidence="1 2" key="1">
    <citation type="submission" date="2019-02" db="EMBL/GenBank/DDBJ databases">
        <title>Genome sequencing of the rare red list fungi Hericium alpestre (H. flagellum).</title>
        <authorList>
            <person name="Buettner E."/>
            <person name="Kellner H."/>
        </authorList>
    </citation>
    <scope>NUCLEOTIDE SEQUENCE [LARGE SCALE GENOMIC DNA]</scope>
    <source>
        <strain evidence="1 2">DSM 108284</strain>
    </source>
</reference>
<comment type="caution">
    <text evidence="1">The sequence shown here is derived from an EMBL/GenBank/DDBJ whole genome shotgun (WGS) entry which is preliminary data.</text>
</comment>